<sequence length="59" mass="6864">MRALKYASEYEVIFSLMNNNPEHMKMDWEIREALDGYLRPFLKEASVVSNLTINSQVIG</sequence>
<dbReference type="RefSeq" id="XP_067525139.1">
    <property type="nucleotide sequence ID" value="XM_067669038.1"/>
</dbReference>
<comment type="pathway">
    <text evidence="2">Glycolipid biosynthesis; glycosylphosphatidylinositol-anchor biosynthesis.</text>
</comment>
<evidence type="ECO:0000256" key="4">
    <source>
        <dbReference type="ARBA" id="ARBA00022502"/>
    </source>
</evidence>
<dbReference type="Pfam" id="PF10510">
    <property type="entry name" value="PIG-S"/>
    <property type="match status" value="1"/>
</dbReference>
<evidence type="ECO:0000256" key="1">
    <source>
        <dbReference type="ARBA" id="ARBA00004477"/>
    </source>
</evidence>
<reference evidence="10 11" key="1">
    <citation type="journal article" date="2009" name="PLoS Genet.">
        <title>Genomic analysis of the basal lineage fungus Rhizopus oryzae reveals a whole-genome duplication.</title>
        <authorList>
            <person name="Ma L.-J."/>
            <person name="Ibrahim A.S."/>
            <person name="Skory C."/>
            <person name="Grabherr M.G."/>
            <person name="Burger G."/>
            <person name="Butler M."/>
            <person name="Elias M."/>
            <person name="Idnurm A."/>
            <person name="Lang B.F."/>
            <person name="Sone T."/>
            <person name="Abe A."/>
            <person name="Calvo S.E."/>
            <person name="Corrochano L.M."/>
            <person name="Engels R."/>
            <person name="Fu J."/>
            <person name="Hansberg W."/>
            <person name="Kim J.-M."/>
            <person name="Kodira C.D."/>
            <person name="Koehrsen M.J."/>
            <person name="Liu B."/>
            <person name="Miranda-Saavedra D."/>
            <person name="O'Leary S."/>
            <person name="Ortiz-Castellanos L."/>
            <person name="Poulter R."/>
            <person name="Rodriguez-Romero J."/>
            <person name="Ruiz-Herrera J."/>
            <person name="Shen Y.-Q."/>
            <person name="Zeng Q."/>
            <person name="Galagan J."/>
            <person name="Birren B.W."/>
            <person name="Cuomo C.A."/>
            <person name="Wickes B.L."/>
        </authorList>
    </citation>
    <scope>NUCLEOTIDE SEQUENCE [LARGE SCALE GENOMIC DNA]</scope>
    <source>
        <strain evidence="11">RA 99-880 / ATCC MYA-4621 / FGSC 9543 / NRRL 43880</strain>
    </source>
</reference>
<dbReference type="InterPro" id="IPR019540">
    <property type="entry name" value="PtdIno-glycan_biosynth_class_S"/>
</dbReference>
<evidence type="ECO:0000313" key="11">
    <source>
        <dbReference type="Proteomes" id="UP000009138"/>
    </source>
</evidence>
<gene>
    <name evidence="10" type="ORF">RO3G_14454</name>
</gene>
<accession>I1CMR3</accession>
<keyword evidence="4" id="KW-0337">GPI-anchor biosynthesis</keyword>
<evidence type="ECO:0000256" key="7">
    <source>
        <dbReference type="ARBA" id="ARBA00022989"/>
    </source>
</evidence>
<dbReference type="InParanoid" id="I1CMR3"/>
<evidence type="ECO:0000256" key="2">
    <source>
        <dbReference type="ARBA" id="ARBA00004687"/>
    </source>
</evidence>
<comment type="subcellular location">
    <subcellularLocation>
        <location evidence="1">Endoplasmic reticulum membrane</location>
        <topology evidence="1">Multi-pass membrane protein</topology>
    </subcellularLocation>
</comment>
<dbReference type="GeneID" id="93621419"/>
<protein>
    <submittedName>
        <fullName evidence="10">Uncharacterized protein</fullName>
    </submittedName>
</protein>
<evidence type="ECO:0000313" key="10">
    <source>
        <dbReference type="EMBL" id="EIE89743.1"/>
    </source>
</evidence>
<keyword evidence="6" id="KW-0256">Endoplasmic reticulum</keyword>
<keyword evidence="7" id="KW-1133">Transmembrane helix</keyword>
<evidence type="ECO:0000256" key="9">
    <source>
        <dbReference type="ARBA" id="ARBA00023180"/>
    </source>
</evidence>
<evidence type="ECO:0000256" key="6">
    <source>
        <dbReference type="ARBA" id="ARBA00022824"/>
    </source>
</evidence>
<comment type="similarity">
    <text evidence="3">Belongs to the PIGS family.</text>
</comment>
<name>I1CMR3_RHIO9</name>
<keyword evidence="8" id="KW-0472">Membrane</keyword>
<dbReference type="AlphaFoldDB" id="I1CMR3"/>
<dbReference type="STRING" id="246409.I1CMR3"/>
<dbReference type="UniPathway" id="UPA00196"/>
<dbReference type="EMBL" id="CH476745">
    <property type="protein sequence ID" value="EIE89743.1"/>
    <property type="molecule type" value="Genomic_DNA"/>
</dbReference>
<dbReference type="GO" id="GO:0042765">
    <property type="term" value="C:GPI-anchor transamidase complex"/>
    <property type="evidence" value="ECO:0007669"/>
    <property type="project" value="InterPro"/>
</dbReference>
<keyword evidence="5" id="KW-0812">Transmembrane</keyword>
<proteinExistence type="inferred from homology"/>
<keyword evidence="9" id="KW-0325">Glycoprotein</keyword>
<dbReference type="Proteomes" id="UP000009138">
    <property type="component" value="Unassembled WGS sequence"/>
</dbReference>
<evidence type="ECO:0000256" key="5">
    <source>
        <dbReference type="ARBA" id="ARBA00022692"/>
    </source>
</evidence>
<dbReference type="GO" id="GO:0016255">
    <property type="term" value="P:attachment of GPI anchor to protein"/>
    <property type="evidence" value="ECO:0007669"/>
    <property type="project" value="InterPro"/>
</dbReference>
<evidence type="ECO:0000256" key="3">
    <source>
        <dbReference type="ARBA" id="ARBA00005316"/>
    </source>
</evidence>
<evidence type="ECO:0000256" key="8">
    <source>
        <dbReference type="ARBA" id="ARBA00023136"/>
    </source>
</evidence>
<dbReference type="GO" id="GO:0006506">
    <property type="term" value="P:GPI anchor biosynthetic process"/>
    <property type="evidence" value="ECO:0007669"/>
    <property type="project" value="UniProtKB-UniPathway"/>
</dbReference>
<dbReference type="VEuPathDB" id="FungiDB:RO3G_14454"/>
<dbReference type="PANTHER" id="PTHR21072:SF13">
    <property type="entry name" value="GPI TRANSAMIDASE COMPONENT PIG-S"/>
    <property type="match status" value="1"/>
</dbReference>
<keyword evidence="11" id="KW-1185">Reference proteome</keyword>
<dbReference type="PANTHER" id="PTHR21072">
    <property type="entry name" value="GPI TRANSAMIDASE COMPONENT PIG-S"/>
    <property type="match status" value="1"/>
</dbReference>
<organism evidence="10 11">
    <name type="scientific">Rhizopus delemar (strain RA 99-880 / ATCC MYA-4621 / FGSC 9543 / NRRL 43880)</name>
    <name type="common">Mucormycosis agent</name>
    <name type="synonym">Rhizopus arrhizus var. delemar</name>
    <dbReference type="NCBI Taxonomy" id="246409"/>
    <lineage>
        <taxon>Eukaryota</taxon>
        <taxon>Fungi</taxon>
        <taxon>Fungi incertae sedis</taxon>
        <taxon>Mucoromycota</taxon>
        <taxon>Mucoromycotina</taxon>
        <taxon>Mucoromycetes</taxon>
        <taxon>Mucorales</taxon>
        <taxon>Mucorineae</taxon>
        <taxon>Rhizopodaceae</taxon>
        <taxon>Rhizopus</taxon>
    </lineage>
</organism>